<dbReference type="Proteomes" id="UP000219281">
    <property type="component" value="Unassembled WGS sequence"/>
</dbReference>
<gene>
    <name evidence="2" type="ORF">SAMN06297358_0005</name>
</gene>
<evidence type="ECO:0000256" key="1">
    <source>
        <dbReference type="SAM" id="SignalP"/>
    </source>
</evidence>
<name>A0A285ZNB5_9SPHI</name>
<reference evidence="3" key="1">
    <citation type="submission" date="2017-09" db="EMBL/GenBank/DDBJ databases">
        <authorList>
            <person name="Varghese N."/>
            <person name="Submissions S."/>
        </authorList>
    </citation>
    <scope>NUCLEOTIDE SEQUENCE [LARGE SCALE GENOMIC DNA]</scope>
    <source>
        <strain evidence="3">CGMCC 1.12803</strain>
    </source>
</reference>
<dbReference type="AlphaFoldDB" id="A0A285ZNB5"/>
<evidence type="ECO:0000313" key="3">
    <source>
        <dbReference type="Proteomes" id="UP000219281"/>
    </source>
</evidence>
<evidence type="ECO:0008006" key="4">
    <source>
        <dbReference type="Google" id="ProtNLM"/>
    </source>
</evidence>
<protein>
    <recommendedName>
        <fullName evidence="4">DUF2927 domain-containing protein</fullName>
    </recommendedName>
</protein>
<dbReference type="OrthoDB" id="760816at2"/>
<dbReference type="EMBL" id="OCMT01000001">
    <property type="protein sequence ID" value="SOD11149.1"/>
    <property type="molecule type" value="Genomic_DNA"/>
</dbReference>
<accession>A0A285ZNB5</accession>
<organism evidence="2 3">
    <name type="scientific">Pedobacter xixiisoli</name>
    <dbReference type="NCBI Taxonomy" id="1476464"/>
    <lineage>
        <taxon>Bacteria</taxon>
        <taxon>Pseudomonadati</taxon>
        <taxon>Bacteroidota</taxon>
        <taxon>Sphingobacteriia</taxon>
        <taxon>Sphingobacteriales</taxon>
        <taxon>Sphingobacteriaceae</taxon>
        <taxon>Pedobacter</taxon>
    </lineage>
</organism>
<sequence length="218" mass="24989">MKKLSFLILLFFISAIAAFGQKLTPKEKIVFDEIAYHRFRTGEYEKIHKWVVPIRYKVIGDSSKYILNEIDTTFSELARLTNLDIQKSDDDDEVNFIIALRNDVETIAQLSEHAKRYANTTGGFAYKANKKSEIYRLERVFAISKYRNKADVRYAVKKGIIGGFGLFKKSENAPKSLFYEANNGKLKIDAFDSAIITAFYNENIKAGMTKEEVDPLLQ</sequence>
<feature type="signal peptide" evidence="1">
    <location>
        <begin position="1"/>
        <end position="17"/>
    </location>
</feature>
<feature type="chain" id="PRO_5012357503" description="DUF2927 domain-containing protein" evidence="1">
    <location>
        <begin position="18"/>
        <end position="218"/>
    </location>
</feature>
<keyword evidence="3" id="KW-1185">Reference proteome</keyword>
<proteinExistence type="predicted"/>
<dbReference type="Pfam" id="PF11150">
    <property type="entry name" value="DUF2927"/>
    <property type="match status" value="1"/>
</dbReference>
<dbReference type="InterPro" id="IPR021323">
    <property type="entry name" value="DUF2927"/>
</dbReference>
<evidence type="ECO:0000313" key="2">
    <source>
        <dbReference type="EMBL" id="SOD11149.1"/>
    </source>
</evidence>
<dbReference type="RefSeq" id="WP_097127239.1">
    <property type="nucleotide sequence ID" value="NZ_OCMT01000001.1"/>
</dbReference>
<keyword evidence="1" id="KW-0732">Signal</keyword>